<proteinExistence type="predicted"/>
<name>A0AAN6PZ73_9PEZI</name>
<protein>
    <submittedName>
        <fullName evidence="1">Uncharacterized protein</fullName>
    </submittedName>
</protein>
<evidence type="ECO:0000313" key="2">
    <source>
        <dbReference type="Proteomes" id="UP001305647"/>
    </source>
</evidence>
<reference evidence="1" key="2">
    <citation type="submission" date="2023-05" db="EMBL/GenBank/DDBJ databases">
        <authorList>
            <consortium name="Lawrence Berkeley National Laboratory"/>
            <person name="Steindorff A."/>
            <person name="Hensen N."/>
            <person name="Bonometti L."/>
            <person name="Westerberg I."/>
            <person name="Brannstrom I.O."/>
            <person name="Guillou S."/>
            <person name="Cros-Aarteil S."/>
            <person name="Calhoun S."/>
            <person name="Haridas S."/>
            <person name="Kuo A."/>
            <person name="Mondo S."/>
            <person name="Pangilinan J."/>
            <person name="Riley R."/>
            <person name="Labutti K."/>
            <person name="Andreopoulos B."/>
            <person name="Lipzen A."/>
            <person name="Chen C."/>
            <person name="Yanf M."/>
            <person name="Daum C."/>
            <person name="Ng V."/>
            <person name="Clum A."/>
            <person name="Ohm R."/>
            <person name="Martin F."/>
            <person name="Silar P."/>
            <person name="Natvig D."/>
            <person name="Lalanne C."/>
            <person name="Gautier V."/>
            <person name="Ament-Velasquez S.L."/>
            <person name="Kruys A."/>
            <person name="Hutchinson M.I."/>
            <person name="Powell A.J."/>
            <person name="Barry K."/>
            <person name="Miller A.N."/>
            <person name="Grigoriev I.V."/>
            <person name="Debuchy R."/>
            <person name="Gladieux P."/>
            <person name="Thoren M.H."/>
            <person name="Johannesson H."/>
        </authorList>
    </citation>
    <scope>NUCLEOTIDE SEQUENCE</scope>
    <source>
        <strain evidence="1">CBS 757.83</strain>
    </source>
</reference>
<sequence>MGHRPWGIGCNQPVLNPRPPPAPPCVAVTVTSTVTTATTTTSHGINPATAAAATGVCMGLTPPGATPLFDAGGNPACCVLIFGPGGTRVC</sequence>
<dbReference type="EMBL" id="MU863639">
    <property type="protein sequence ID" value="KAK4100665.1"/>
    <property type="molecule type" value="Genomic_DNA"/>
</dbReference>
<reference evidence="1" key="1">
    <citation type="journal article" date="2023" name="Mol. Phylogenet. Evol.">
        <title>Genome-scale phylogeny and comparative genomics of the fungal order Sordariales.</title>
        <authorList>
            <person name="Hensen N."/>
            <person name="Bonometti L."/>
            <person name="Westerberg I."/>
            <person name="Brannstrom I.O."/>
            <person name="Guillou S."/>
            <person name="Cros-Aarteil S."/>
            <person name="Calhoun S."/>
            <person name="Haridas S."/>
            <person name="Kuo A."/>
            <person name="Mondo S."/>
            <person name="Pangilinan J."/>
            <person name="Riley R."/>
            <person name="LaButti K."/>
            <person name="Andreopoulos B."/>
            <person name="Lipzen A."/>
            <person name="Chen C."/>
            <person name="Yan M."/>
            <person name="Daum C."/>
            <person name="Ng V."/>
            <person name="Clum A."/>
            <person name="Steindorff A."/>
            <person name="Ohm R.A."/>
            <person name="Martin F."/>
            <person name="Silar P."/>
            <person name="Natvig D.O."/>
            <person name="Lalanne C."/>
            <person name="Gautier V."/>
            <person name="Ament-Velasquez S.L."/>
            <person name="Kruys A."/>
            <person name="Hutchinson M.I."/>
            <person name="Powell A.J."/>
            <person name="Barry K."/>
            <person name="Miller A.N."/>
            <person name="Grigoriev I.V."/>
            <person name="Debuchy R."/>
            <person name="Gladieux P."/>
            <person name="Hiltunen Thoren M."/>
            <person name="Johannesson H."/>
        </authorList>
    </citation>
    <scope>NUCLEOTIDE SEQUENCE</scope>
    <source>
        <strain evidence="1">CBS 757.83</strain>
    </source>
</reference>
<organism evidence="1 2">
    <name type="scientific">Parathielavia hyrcaniae</name>
    <dbReference type="NCBI Taxonomy" id="113614"/>
    <lineage>
        <taxon>Eukaryota</taxon>
        <taxon>Fungi</taxon>
        <taxon>Dikarya</taxon>
        <taxon>Ascomycota</taxon>
        <taxon>Pezizomycotina</taxon>
        <taxon>Sordariomycetes</taxon>
        <taxon>Sordariomycetidae</taxon>
        <taxon>Sordariales</taxon>
        <taxon>Chaetomiaceae</taxon>
        <taxon>Parathielavia</taxon>
    </lineage>
</organism>
<gene>
    <name evidence="1" type="ORF">N658DRAFT_524533</name>
</gene>
<dbReference type="Proteomes" id="UP001305647">
    <property type="component" value="Unassembled WGS sequence"/>
</dbReference>
<evidence type="ECO:0000313" key="1">
    <source>
        <dbReference type="EMBL" id="KAK4100665.1"/>
    </source>
</evidence>
<dbReference type="AlphaFoldDB" id="A0AAN6PZ73"/>
<accession>A0AAN6PZ73</accession>
<comment type="caution">
    <text evidence="1">The sequence shown here is derived from an EMBL/GenBank/DDBJ whole genome shotgun (WGS) entry which is preliminary data.</text>
</comment>
<keyword evidence="2" id="KW-1185">Reference proteome</keyword>